<evidence type="ECO:0000313" key="8">
    <source>
        <dbReference type="EMBL" id="RRH86549.1"/>
    </source>
</evidence>
<name>A0A3P3EJH8_9BURK</name>
<comment type="subcellular location">
    <subcellularLocation>
        <location evidence="1">Cell membrane</location>
        <topology evidence="1">Multi-pass membrane protein</topology>
    </subcellularLocation>
</comment>
<dbReference type="InterPro" id="IPR032808">
    <property type="entry name" value="DoxX"/>
</dbReference>
<evidence type="ECO:0000313" key="11">
    <source>
        <dbReference type="Proteomes" id="UP000271590"/>
    </source>
</evidence>
<reference evidence="8 11" key="1">
    <citation type="submission" date="2018-11" db="EMBL/GenBank/DDBJ databases">
        <title>The genome of Variovorax sp T529.</title>
        <authorList>
            <person name="Gao J."/>
        </authorList>
    </citation>
    <scope>NUCLEOTIDE SEQUENCE [LARGE SCALE GENOMIC DNA]</scope>
    <source>
        <strain evidence="8 11">T529</strain>
    </source>
</reference>
<evidence type="ECO:0000256" key="4">
    <source>
        <dbReference type="ARBA" id="ARBA00022692"/>
    </source>
</evidence>
<accession>A0A3P3EJH8</accession>
<dbReference type="PANTHER" id="PTHR33452:SF1">
    <property type="entry name" value="INNER MEMBRANE PROTEIN YPHA-RELATED"/>
    <property type="match status" value="1"/>
</dbReference>
<evidence type="ECO:0000256" key="1">
    <source>
        <dbReference type="ARBA" id="ARBA00004651"/>
    </source>
</evidence>
<keyword evidence="6 7" id="KW-0472">Membrane</keyword>
<keyword evidence="3" id="KW-1003">Cell membrane</keyword>
<comment type="similarity">
    <text evidence="2">Belongs to the DoxX family.</text>
</comment>
<dbReference type="Proteomes" id="UP000271137">
    <property type="component" value="Unassembled WGS sequence"/>
</dbReference>
<dbReference type="EMBL" id="RXFQ01000015">
    <property type="protein sequence ID" value="RSZ31675.1"/>
    <property type="molecule type" value="Genomic_DNA"/>
</dbReference>
<evidence type="ECO:0000256" key="6">
    <source>
        <dbReference type="ARBA" id="ARBA00023136"/>
    </source>
</evidence>
<evidence type="ECO:0000256" key="2">
    <source>
        <dbReference type="ARBA" id="ARBA00006679"/>
    </source>
</evidence>
<dbReference type="EMBL" id="RQXU01000012">
    <property type="protein sequence ID" value="RRH86549.1"/>
    <property type="molecule type" value="Genomic_DNA"/>
</dbReference>
<feature type="transmembrane region" description="Helical" evidence="7">
    <location>
        <begin position="72"/>
        <end position="93"/>
    </location>
</feature>
<keyword evidence="10" id="KW-1185">Reference proteome</keyword>
<evidence type="ECO:0000256" key="7">
    <source>
        <dbReference type="SAM" id="Phobius"/>
    </source>
</evidence>
<dbReference type="AlphaFoldDB" id="A0A3P3EJH8"/>
<keyword evidence="4 7" id="KW-0812">Transmembrane</keyword>
<sequence>MNTQAVAANAARAPIAPSQASSSVSPAALDDSGKLLLRVAIGVLVLLHGIFKISAGVGFVSAMLVKAGLPGGLAYLVYVGEIVAPLLMIAGFWTRAAAGVVVINMLAAFGLVHMADLFALTKQGGWALELQGLYLFGALAVVLLGAGRFSLGGLRGRWN</sequence>
<protein>
    <submittedName>
        <fullName evidence="8">DoxX family protein</fullName>
    </submittedName>
</protein>
<keyword evidence="5 7" id="KW-1133">Transmembrane helix</keyword>
<dbReference type="InterPro" id="IPR051907">
    <property type="entry name" value="DoxX-like_oxidoreductase"/>
</dbReference>
<evidence type="ECO:0000256" key="5">
    <source>
        <dbReference type="ARBA" id="ARBA00022989"/>
    </source>
</evidence>
<proteinExistence type="inferred from homology"/>
<evidence type="ECO:0000256" key="3">
    <source>
        <dbReference type="ARBA" id="ARBA00022475"/>
    </source>
</evidence>
<feature type="transmembrane region" description="Helical" evidence="7">
    <location>
        <begin position="99"/>
        <end position="120"/>
    </location>
</feature>
<comment type="caution">
    <text evidence="8">The sequence shown here is derived from an EMBL/GenBank/DDBJ whole genome shotgun (WGS) entry which is preliminary data.</text>
</comment>
<dbReference type="GO" id="GO:0005886">
    <property type="term" value="C:plasma membrane"/>
    <property type="evidence" value="ECO:0007669"/>
    <property type="project" value="UniProtKB-SubCell"/>
</dbReference>
<gene>
    <name evidence="8" type="ORF">EH244_20340</name>
    <name evidence="9" type="ORF">EJO66_23190</name>
</gene>
<dbReference type="PANTHER" id="PTHR33452">
    <property type="entry name" value="OXIDOREDUCTASE CATD-RELATED"/>
    <property type="match status" value="1"/>
</dbReference>
<dbReference type="Pfam" id="PF07681">
    <property type="entry name" value="DoxX"/>
    <property type="match status" value="1"/>
</dbReference>
<reference evidence="9 10" key="2">
    <citation type="submission" date="2018-12" db="EMBL/GenBank/DDBJ databases">
        <title>The genome sequences of strain 502.</title>
        <authorList>
            <person name="Gao J."/>
            <person name="Sun J."/>
        </authorList>
    </citation>
    <scope>NUCLEOTIDE SEQUENCE [LARGE SCALE GENOMIC DNA]</scope>
    <source>
        <strain evidence="9 10">502</strain>
    </source>
</reference>
<evidence type="ECO:0000313" key="9">
    <source>
        <dbReference type="EMBL" id="RSZ31675.1"/>
    </source>
</evidence>
<feature type="transmembrane region" description="Helical" evidence="7">
    <location>
        <begin position="132"/>
        <end position="151"/>
    </location>
</feature>
<evidence type="ECO:0000313" key="10">
    <source>
        <dbReference type="Proteomes" id="UP000271137"/>
    </source>
</evidence>
<dbReference type="Proteomes" id="UP000271590">
    <property type="component" value="Unassembled WGS sequence"/>
</dbReference>
<organism evidence="8 11">
    <name type="scientific">Variovorax beijingensis</name>
    <dbReference type="NCBI Taxonomy" id="2496117"/>
    <lineage>
        <taxon>Bacteria</taxon>
        <taxon>Pseudomonadati</taxon>
        <taxon>Pseudomonadota</taxon>
        <taxon>Betaproteobacteria</taxon>
        <taxon>Burkholderiales</taxon>
        <taxon>Comamonadaceae</taxon>
        <taxon>Variovorax</taxon>
    </lineage>
</organism>
<feature type="transmembrane region" description="Helical" evidence="7">
    <location>
        <begin position="35"/>
        <end position="60"/>
    </location>
</feature>
<dbReference type="RefSeq" id="WP_124960165.1">
    <property type="nucleotide sequence ID" value="NZ_CBFHCE010000035.1"/>
</dbReference>